<dbReference type="RefSeq" id="WP_048279823.1">
    <property type="nucleotide sequence ID" value="NZ_LDZF01000019.1"/>
</dbReference>
<evidence type="ECO:0000313" key="4">
    <source>
        <dbReference type="Proteomes" id="UP000036196"/>
    </source>
</evidence>
<sequence>MIGFREQGQGTPVMLLHGISSGAASWHKQMALPGCRMMAWDMPGYGDVPPLAVAQPDAGDYADALALKLDSVGVWQTVLVGHSLGALIASAFAARYPQRVRRLVLAAPAQGYGRAEPAQRAQVWQMRQAQMTRGGEAMAQARAAKLLHPNARDNDIATVAAGMRRLHAAGYLAASWMLAHDDIHRWLAEYRGDFEVWCGEQDAITPPELAHGLALRYGMPWRPVPLAGHAAYLDNDIFFNQLLSGTVEGAVHAGTH</sequence>
<comment type="caution">
    <text evidence="3">The sequence shown here is derived from an EMBL/GenBank/DDBJ whole genome shotgun (WGS) entry which is preliminary data.</text>
</comment>
<dbReference type="PRINTS" id="PR00111">
    <property type="entry name" value="ABHYDROLASE"/>
</dbReference>
<accession>A0A0J5L1Z3</accession>
<evidence type="ECO:0000313" key="3">
    <source>
        <dbReference type="EMBL" id="KMK12324.1"/>
    </source>
</evidence>
<dbReference type="AlphaFoldDB" id="A0A0J5L1Z3"/>
<dbReference type="GO" id="GO:0016020">
    <property type="term" value="C:membrane"/>
    <property type="evidence" value="ECO:0007669"/>
    <property type="project" value="TreeGrafter"/>
</dbReference>
<dbReference type="PANTHER" id="PTHR43798:SF31">
    <property type="entry name" value="AB HYDROLASE SUPERFAMILY PROTEIN YCLE"/>
    <property type="match status" value="1"/>
</dbReference>
<dbReference type="EMBL" id="LDZF01000019">
    <property type="protein sequence ID" value="KMK12324.1"/>
    <property type="molecule type" value="Genomic_DNA"/>
</dbReference>
<dbReference type="InterPro" id="IPR000073">
    <property type="entry name" value="AB_hydrolase_1"/>
</dbReference>
<proteinExistence type="predicted"/>
<protein>
    <submittedName>
        <fullName evidence="3">Hydrolase</fullName>
    </submittedName>
</protein>
<dbReference type="InterPro" id="IPR029058">
    <property type="entry name" value="AB_hydrolase_fold"/>
</dbReference>
<name>A0A0J5L1Z3_PLUGE</name>
<reference evidence="3 4" key="1">
    <citation type="submission" date="2015-05" db="EMBL/GenBank/DDBJ databases">
        <title>Genome sequences of Pluralibacter gergoviae.</title>
        <authorList>
            <person name="Greninger A.L."/>
            <person name="Miller S."/>
        </authorList>
    </citation>
    <scope>NUCLEOTIDE SEQUENCE [LARGE SCALE GENOMIC DNA]</scope>
    <source>
        <strain evidence="3 4">JS81F13</strain>
    </source>
</reference>
<evidence type="ECO:0000259" key="2">
    <source>
        <dbReference type="Pfam" id="PF00561"/>
    </source>
</evidence>
<evidence type="ECO:0000256" key="1">
    <source>
        <dbReference type="ARBA" id="ARBA00022801"/>
    </source>
</evidence>
<dbReference type="SUPFAM" id="SSF53474">
    <property type="entry name" value="alpha/beta-Hydrolases"/>
    <property type="match status" value="1"/>
</dbReference>
<dbReference type="InterPro" id="IPR050266">
    <property type="entry name" value="AB_hydrolase_sf"/>
</dbReference>
<organism evidence="3 4">
    <name type="scientific">Pluralibacter gergoviae</name>
    <name type="common">Enterobacter gergoviae</name>
    <dbReference type="NCBI Taxonomy" id="61647"/>
    <lineage>
        <taxon>Bacteria</taxon>
        <taxon>Pseudomonadati</taxon>
        <taxon>Pseudomonadota</taxon>
        <taxon>Gammaproteobacteria</taxon>
        <taxon>Enterobacterales</taxon>
        <taxon>Enterobacteriaceae</taxon>
        <taxon>Pluralibacter</taxon>
    </lineage>
</organism>
<dbReference type="GO" id="GO:0016787">
    <property type="term" value="F:hydrolase activity"/>
    <property type="evidence" value="ECO:0007669"/>
    <property type="project" value="UniProtKB-KW"/>
</dbReference>
<dbReference type="Pfam" id="PF00561">
    <property type="entry name" value="Abhydrolase_1"/>
    <property type="match status" value="1"/>
</dbReference>
<keyword evidence="4" id="KW-1185">Reference proteome</keyword>
<keyword evidence="1 3" id="KW-0378">Hydrolase</keyword>
<dbReference type="Proteomes" id="UP000036196">
    <property type="component" value="Unassembled WGS sequence"/>
</dbReference>
<gene>
    <name evidence="3" type="ORF">ABW06_17095</name>
</gene>
<dbReference type="Gene3D" id="3.40.50.1820">
    <property type="entry name" value="alpha/beta hydrolase"/>
    <property type="match status" value="1"/>
</dbReference>
<dbReference type="PATRIC" id="fig|61647.15.peg.1653"/>
<dbReference type="PANTHER" id="PTHR43798">
    <property type="entry name" value="MONOACYLGLYCEROL LIPASE"/>
    <property type="match status" value="1"/>
</dbReference>
<feature type="domain" description="AB hydrolase-1" evidence="2">
    <location>
        <begin position="12"/>
        <end position="209"/>
    </location>
</feature>